<evidence type="ECO:0000256" key="1">
    <source>
        <dbReference type="ARBA" id="ARBA00009129"/>
    </source>
</evidence>
<feature type="domain" description="CsbD-like" evidence="3">
    <location>
        <begin position="4"/>
        <end position="56"/>
    </location>
</feature>
<evidence type="ECO:0000313" key="5">
    <source>
        <dbReference type="Proteomes" id="UP000301751"/>
    </source>
</evidence>
<sequence>MNKDQIRGAAKEVAGKIQRKTGDLLDSPEQEAKGTAREVAGKVQKQVGNAKEALKDGARKT</sequence>
<dbReference type="Proteomes" id="UP000301751">
    <property type="component" value="Unassembled WGS sequence"/>
</dbReference>
<gene>
    <name evidence="4" type="ORF">AQPW35_39840</name>
</gene>
<feature type="compositionally biased region" description="Basic and acidic residues" evidence="2">
    <location>
        <begin position="30"/>
        <end position="40"/>
    </location>
</feature>
<evidence type="ECO:0000259" key="3">
    <source>
        <dbReference type="Pfam" id="PF05532"/>
    </source>
</evidence>
<dbReference type="Gene3D" id="1.10.1470.10">
    <property type="entry name" value="YjbJ"/>
    <property type="match status" value="1"/>
</dbReference>
<feature type="compositionally biased region" description="Basic and acidic residues" evidence="2">
    <location>
        <begin position="1"/>
        <end position="14"/>
    </location>
</feature>
<protein>
    <recommendedName>
        <fullName evidence="3">CsbD-like domain-containing protein</fullName>
    </recommendedName>
</protein>
<name>A0A480AU38_9BURK</name>
<reference evidence="5" key="1">
    <citation type="submission" date="2019-03" db="EMBL/GenBank/DDBJ databases">
        <title>Aquabacterium pictum sp.nov., the first bacteriochlorophyll a-containing freshwater bacterium in the genus Aquabacterium of the class Betaproteobacteria.</title>
        <authorList>
            <person name="Hirose S."/>
            <person name="Tank M."/>
            <person name="Hara E."/>
            <person name="Tamaki H."/>
            <person name="Takaichi S."/>
            <person name="Haruta S."/>
            <person name="Hanada S."/>
        </authorList>
    </citation>
    <scope>NUCLEOTIDE SEQUENCE [LARGE SCALE GENOMIC DNA]</scope>
    <source>
        <strain evidence="5">W35</strain>
    </source>
</reference>
<proteinExistence type="inferred from homology"/>
<comment type="similarity">
    <text evidence="1">Belongs to the UPF0337 (CsbD) family.</text>
</comment>
<dbReference type="Pfam" id="PF05532">
    <property type="entry name" value="CsbD"/>
    <property type="match status" value="1"/>
</dbReference>
<dbReference type="AlphaFoldDB" id="A0A480AU38"/>
<dbReference type="EMBL" id="BJCL01000012">
    <property type="protein sequence ID" value="GCL64903.1"/>
    <property type="molecule type" value="Genomic_DNA"/>
</dbReference>
<evidence type="ECO:0000313" key="4">
    <source>
        <dbReference type="EMBL" id="GCL64903.1"/>
    </source>
</evidence>
<dbReference type="InterPro" id="IPR036629">
    <property type="entry name" value="YjbJ_sf"/>
</dbReference>
<dbReference type="OrthoDB" id="8564562at2"/>
<keyword evidence="5" id="KW-1185">Reference proteome</keyword>
<dbReference type="RefSeq" id="WP_137734625.1">
    <property type="nucleotide sequence ID" value="NZ_BJCL01000012.1"/>
</dbReference>
<comment type="caution">
    <text evidence="4">The sequence shown here is derived from an EMBL/GenBank/DDBJ whole genome shotgun (WGS) entry which is preliminary data.</text>
</comment>
<organism evidence="4 5">
    <name type="scientific">Pseudaquabacterium pictum</name>
    <dbReference type="NCBI Taxonomy" id="2315236"/>
    <lineage>
        <taxon>Bacteria</taxon>
        <taxon>Pseudomonadati</taxon>
        <taxon>Pseudomonadota</taxon>
        <taxon>Betaproteobacteria</taxon>
        <taxon>Burkholderiales</taxon>
        <taxon>Sphaerotilaceae</taxon>
        <taxon>Pseudaquabacterium</taxon>
    </lineage>
</organism>
<evidence type="ECO:0000256" key="2">
    <source>
        <dbReference type="SAM" id="MobiDB-lite"/>
    </source>
</evidence>
<feature type="region of interest" description="Disordered" evidence="2">
    <location>
        <begin position="1"/>
        <end position="61"/>
    </location>
</feature>
<dbReference type="SUPFAM" id="SSF69047">
    <property type="entry name" value="Hypothetical protein YjbJ"/>
    <property type="match status" value="1"/>
</dbReference>
<feature type="compositionally biased region" description="Basic and acidic residues" evidence="2">
    <location>
        <begin position="52"/>
        <end position="61"/>
    </location>
</feature>
<accession>A0A480AU38</accession>
<dbReference type="InterPro" id="IPR008462">
    <property type="entry name" value="CsbD"/>
</dbReference>